<gene>
    <name evidence="9" type="ORF">AWB79_01871</name>
</gene>
<keyword evidence="3" id="KW-0472">Membrane</keyword>
<keyword evidence="3" id="KW-1133">Transmembrane helix</keyword>
<evidence type="ECO:0000313" key="10">
    <source>
        <dbReference type="Proteomes" id="UP000054851"/>
    </source>
</evidence>
<feature type="domain" description="CzcB-like barrel-sandwich hybrid" evidence="7">
    <location>
        <begin position="187"/>
        <end position="330"/>
    </location>
</feature>
<feature type="transmembrane region" description="Helical" evidence="3">
    <location>
        <begin position="7"/>
        <end position="29"/>
    </location>
</feature>
<dbReference type="InterPro" id="IPR006143">
    <property type="entry name" value="RND_pump_MFP"/>
</dbReference>
<dbReference type="Gene3D" id="2.40.30.170">
    <property type="match status" value="1"/>
</dbReference>
<accession>A0A158A3E1</accession>
<dbReference type="Pfam" id="PF25975">
    <property type="entry name" value="CzcB_C"/>
    <property type="match status" value="1"/>
</dbReference>
<dbReference type="AlphaFoldDB" id="A0A158A3E1"/>
<dbReference type="PANTHER" id="PTHR30097">
    <property type="entry name" value="CATION EFFLUX SYSTEM PROTEIN CUSB"/>
    <property type="match status" value="1"/>
</dbReference>
<evidence type="ECO:0000256" key="3">
    <source>
        <dbReference type="SAM" id="Phobius"/>
    </source>
</evidence>
<dbReference type="GO" id="GO:0060003">
    <property type="term" value="P:copper ion export"/>
    <property type="evidence" value="ECO:0007669"/>
    <property type="project" value="TreeGrafter"/>
</dbReference>
<dbReference type="Gene3D" id="1.10.287.470">
    <property type="entry name" value="Helix hairpin bin"/>
    <property type="match status" value="1"/>
</dbReference>
<evidence type="ECO:0000259" key="7">
    <source>
        <dbReference type="Pfam" id="PF25973"/>
    </source>
</evidence>
<dbReference type="InterPro" id="IPR051909">
    <property type="entry name" value="MFP_Cation_Efflux"/>
</dbReference>
<dbReference type="GO" id="GO:0030288">
    <property type="term" value="C:outer membrane-bounded periplasmic space"/>
    <property type="evidence" value="ECO:0007669"/>
    <property type="project" value="TreeGrafter"/>
</dbReference>
<dbReference type="Pfam" id="PF25973">
    <property type="entry name" value="BSH_CzcB"/>
    <property type="match status" value="1"/>
</dbReference>
<organism evidence="9 10">
    <name type="scientific">Caballeronia hypogeia</name>
    <dbReference type="NCBI Taxonomy" id="1777140"/>
    <lineage>
        <taxon>Bacteria</taxon>
        <taxon>Pseudomonadati</taxon>
        <taxon>Pseudomonadota</taxon>
        <taxon>Betaproteobacteria</taxon>
        <taxon>Burkholderiales</taxon>
        <taxon>Burkholderiaceae</taxon>
        <taxon>Caballeronia</taxon>
    </lineage>
</organism>
<dbReference type="InterPro" id="IPR058647">
    <property type="entry name" value="BSH_CzcB-like"/>
</dbReference>
<evidence type="ECO:0000259" key="5">
    <source>
        <dbReference type="Pfam" id="PF25954"/>
    </source>
</evidence>
<dbReference type="PANTHER" id="PTHR30097:SF4">
    <property type="entry name" value="SLR6042 PROTEIN"/>
    <property type="match status" value="1"/>
</dbReference>
<name>A0A158A3E1_9BURK</name>
<dbReference type="InterPro" id="IPR058792">
    <property type="entry name" value="Beta-barrel_RND_2"/>
</dbReference>
<evidence type="ECO:0000313" key="9">
    <source>
        <dbReference type="EMBL" id="SAK52364.1"/>
    </source>
</evidence>
<dbReference type="STRING" id="1777140.AWB79_01871"/>
<dbReference type="GO" id="GO:0015679">
    <property type="term" value="P:plasma membrane copper ion transport"/>
    <property type="evidence" value="ECO:0007669"/>
    <property type="project" value="TreeGrafter"/>
</dbReference>
<protein>
    <submittedName>
        <fullName evidence="9">RND family efflux transporter MFP subunit</fullName>
    </submittedName>
</protein>
<evidence type="ECO:0000256" key="1">
    <source>
        <dbReference type="ARBA" id="ARBA00009477"/>
    </source>
</evidence>
<proteinExistence type="inferred from homology"/>
<dbReference type="GO" id="GO:0022857">
    <property type="term" value="F:transmembrane transporter activity"/>
    <property type="evidence" value="ECO:0007669"/>
    <property type="project" value="InterPro"/>
</dbReference>
<dbReference type="EMBL" id="FCOA02000004">
    <property type="protein sequence ID" value="SAK52364.1"/>
    <property type="molecule type" value="Genomic_DNA"/>
</dbReference>
<dbReference type="NCBIfam" id="TIGR01730">
    <property type="entry name" value="RND_mfp"/>
    <property type="match status" value="1"/>
</dbReference>
<dbReference type="Proteomes" id="UP000054851">
    <property type="component" value="Unassembled WGS sequence"/>
</dbReference>
<evidence type="ECO:0000259" key="4">
    <source>
        <dbReference type="Pfam" id="PF25893"/>
    </source>
</evidence>
<sequence length="486" mass="50851">MSRRIPVSARVIAAVGAGLGITLAAFAFLSKQSRGDAAATPAADAAVAAVEQYSLAGLIVKVRLSERADDARLIIAPSVDGKPVTQGVDVRATLTRPLGSPQTLRFVTSGSELVSDQAIAKPHVFDAALDVSWQGKSGVFAFARNDGAVVLSAQQMQTGDIALASAGAGEIVSILQLPGEIRFNDDRTAHVVPRVGGVVERVPVTVGENVAQGQVLAVIASTDLADRRSELLTAERRLAAARVAYEREKSLWRERVSAEQDYLQAQVQLREADIAARSAREKLAALGASASAHALNRYELRAPFAGTIVEKHATAGEAIAADSNIFTISDLSTVWAEMAVSAQQLGAVRVGRQATIKAAAFDSRSTGRITYVGALVGEATRSGSARVVVPNPDGVWRPGMFVDVAVEAGRIAVPLAVANDAVQDIDGAPSVFVESKKGFIAQPVTTGRRDARTVEVVSGLSAGQRFVASNSYLLKAELGKLSASEE</sequence>
<feature type="domain" description="CzcB N-terminal" evidence="6">
    <location>
        <begin position="58"/>
        <end position="137"/>
    </location>
</feature>
<keyword evidence="10" id="KW-1185">Reference proteome</keyword>
<dbReference type="Gene3D" id="2.40.50.100">
    <property type="match status" value="1"/>
</dbReference>
<feature type="domain" description="CzcB-like C-terminal circularly permuted SH3-like" evidence="8">
    <location>
        <begin position="415"/>
        <end position="475"/>
    </location>
</feature>
<keyword evidence="2" id="KW-0813">Transport</keyword>
<dbReference type="Pfam" id="PF25954">
    <property type="entry name" value="Beta-barrel_RND_2"/>
    <property type="match status" value="1"/>
</dbReference>
<dbReference type="GO" id="GO:0016020">
    <property type="term" value="C:membrane"/>
    <property type="evidence" value="ECO:0007669"/>
    <property type="project" value="InterPro"/>
</dbReference>
<dbReference type="Pfam" id="PF25971">
    <property type="entry name" value="CzcB_N"/>
    <property type="match status" value="1"/>
</dbReference>
<feature type="domain" description="CusB-like beta-barrel" evidence="5">
    <location>
        <begin position="333"/>
        <end position="408"/>
    </location>
</feature>
<comment type="caution">
    <text evidence="9">The sequence shown here is derived from an EMBL/GenBank/DDBJ whole genome shotgun (WGS) entry which is preliminary data.</text>
</comment>
<reference evidence="9" key="1">
    <citation type="submission" date="2016-01" db="EMBL/GenBank/DDBJ databases">
        <authorList>
            <person name="Peeters C."/>
        </authorList>
    </citation>
    <scope>NUCLEOTIDE SEQUENCE</scope>
    <source>
        <strain evidence="9">LMG 29322</strain>
    </source>
</reference>
<dbReference type="SUPFAM" id="SSF111369">
    <property type="entry name" value="HlyD-like secretion proteins"/>
    <property type="match status" value="1"/>
</dbReference>
<evidence type="ECO:0000256" key="2">
    <source>
        <dbReference type="ARBA" id="ARBA00022448"/>
    </source>
</evidence>
<dbReference type="InterPro" id="IPR058649">
    <property type="entry name" value="CzcB_C"/>
</dbReference>
<dbReference type="InterPro" id="IPR058648">
    <property type="entry name" value="HH_CzcB-like"/>
</dbReference>
<dbReference type="Pfam" id="PF25893">
    <property type="entry name" value="HH_CzcB"/>
    <property type="match status" value="1"/>
</dbReference>
<dbReference type="FunFam" id="2.40.30.170:FF:000010">
    <property type="entry name" value="Efflux RND transporter periplasmic adaptor subunit"/>
    <property type="match status" value="1"/>
</dbReference>
<evidence type="ECO:0000259" key="8">
    <source>
        <dbReference type="Pfam" id="PF25975"/>
    </source>
</evidence>
<keyword evidence="3" id="KW-0812">Transmembrane</keyword>
<dbReference type="GO" id="GO:0046914">
    <property type="term" value="F:transition metal ion binding"/>
    <property type="evidence" value="ECO:0007669"/>
    <property type="project" value="TreeGrafter"/>
</dbReference>
<dbReference type="InterPro" id="IPR058646">
    <property type="entry name" value="CzcB_N"/>
</dbReference>
<dbReference type="Gene3D" id="2.40.420.20">
    <property type="match status" value="1"/>
</dbReference>
<evidence type="ECO:0000259" key="6">
    <source>
        <dbReference type="Pfam" id="PF25971"/>
    </source>
</evidence>
<dbReference type="RefSeq" id="WP_061167119.1">
    <property type="nucleotide sequence ID" value="NZ_FCOA02000004.1"/>
</dbReference>
<comment type="similarity">
    <text evidence="1">Belongs to the membrane fusion protein (MFP) (TC 8.A.1) family.</text>
</comment>
<dbReference type="OrthoDB" id="9768185at2"/>
<feature type="domain" description="CzcB-like alpha-helical hairpin" evidence="4">
    <location>
        <begin position="226"/>
        <end position="285"/>
    </location>
</feature>